<feature type="region of interest" description="Disordered" evidence="1">
    <location>
        <begin position="1"/>
        <end position="22"/>
    </location>
</feature>
<feature type="non-terminal residue" evidence="2">
    <location>
        <position position="217"/>
    </location>
</feature>
<reference evidence="2 3" key="1">
    <citation type="submission" date="2015-10" db="EMBL/GenBank/DDBJ databases">
        <title>Mycobacterium gordonae draft genome assembly.</title>
        <authorList>
            <person name="Ustinova V."/>
            <person name="Smirnova T."/>
            <person name="Blagodatskikh K."/>
            <person name="Varlamov D."/>
            <person name="Larionova E."/>
            <person name="Chernousova L."/>
        </authorList>
    </citation>
    <scope>NUCLEOTIDE SEQUENCE [LARGE SCALE GENOMIC DNA]</scope>
    <source>
        <strain evidence="2 3">CTRI 14-8773</strain>
    </source>
</reference>
<feature type="region of interest" description="Disordered" evidence="1">
    <location>
        <begin position="184"/>
        <end position="217"/>
    </location>
</feature>
<name>A0A0Q2QE13_MYCGO</name>
<dbReference type="EMBL" id="LKTM01000259">
    <property type="protein sequence ID" value="KQH77965.1"/>
    <property type="molecule type" value="Genomic_DNA"/>
</dbReference>
<comment type="caution">
    <text evidence="2">The sequence shown here is derived from an EMBL/GenBank/DDBJ whole genome shotgun (WGS) entry which is preliminary data.</text>
</comment>
<proteinExistence type="predicted"/>
<feature type="region of interest" description="Disordered" evidence="1">
    <location>
        <begin position="118"/>
        <end position="140"/>
    </location>
</feature>
<organism evidence="2 3">
    <name type="scientific">Mycobacterium gordonae</name>
    <dbReference type="NCBI Taxonomy" id="1778"/>
    <lineage>
        <taxon>Bacteria</taxon>
        <taxon>Bacillati</taxon>
        <taxon>Actinomycetota</taxon>
        <taxon>Actinomycetes</taxon>
        <taxon>Mycobacteriales</taxon>
        <taxon>Mycobacteriaceae</taxon>
        <taxon>Mycobacterium</taxon>
    </lineage>
</organism>
<accession>A0A0Q2QE13</accession>
<sequence>VTGRLRLTSQSPSTASPTSTSGTAVAAISAVHVASGDTVSAGKAVAPGSAGTTPPGGPAAATSTSQGATFAAGAARAARATGSTVAAGGTRCARSRSRAACSPVTTCTAVPTVTEEPPIAAGTAGRPCPSVARQESVPGRRAPAAVTAIATDGRPRPGHTVRTLHGAAAAFAAAPAGTVVASVPAVGSDPEHRTAGSRKPVRAATTITGDPAFPTPA</sequence>
<protein>
    <submittedName>
        <fullName evidence="2">Uncharacterized protein</fullName>
    </submittedName>
</protein>
<feature type="region of interest" description="Disordered" evidence="1">
    <location>
        <begin position="37"/>
        <end position="65"/>
    </location>
</feature>
<dbReference type="AlphaFoldDB" id="A0A0Q2QE13"/>
<evidence type="ECO:0000313" key="3">
    <source>
        <dbReference type="Proteomes" id="UP000051677"/>
    </source>
</evidence>
<dbReference type="Proteomes" id="UP000051677">
    <property type="component" value="Unassembled WGS sequence"/>
</dbReference>
<feature type="compositionally biased region" description="Low complexity" evidence="1">
    <location>
        <begin position="46"/>
        <end position="65"/>
    </location>
</feature>
<evidence type="ECO:0000256" key="1">
    <source>
        <dbReference type="SAM" id="MobiDB-lite"/>
    </source>
</evidence>
<feature type="compositionally biased region" description="Low complexity" evidence="1">
    <location>
        <begin position="8"/>
        <end position="22"/>
    </location>
</feature>
<gene>
    <name evidence="2" type="ORF">AO501_30870</name>
</gene>
<feature type="non-terminal residue" evidence="2">
    <location>
        <position position="1"/>
    </location>
</feature>
<evidence type="ECO:0000313" key="2">
    <source>
        <dbReference type="EMBL" id="KQH77965.1"/>
    </source>
</evidence>